<comment type="caution">
    <text evidence="1">The sequence shown here is derived from an EMBL/GenBank/DDBJ whole genome shotgun (WGS) entry which is preliminary data.</text>
</comment>
<gene>
    <name evidence="1" type="ORF">BD626DRAFT_521216</name>
</gene>
<dbReference type="Proteomes" id="UP000320762">
    <property type="component" value="Unassembled WGS sequence"/>
</dbReference>
<protein>
    <recommendedName>
        <fullName evidence="3">F-box domain-containing protein</fullName>
    </recommendedName>
</protein>
<evidence type="ECO:0000313" key="1">
    <source>
        <dbReference type="EMBL" id="TRM55941.1"/>
    </source>
</evidence>
<dbReference type="EMBL" id="VDMD01000084">
    <property type="protein sequence ID" value="TRM55941.1"/>
    <property type="molecule type" value="Genomic_DNA"/>
</dbReference>
<reference evidence="1 2" key="1">
    <citation type="journal article" date="2019" name="New Phytol.">
        <title>Comparative genomics reveals unique wood-decay strategies and fruiting body development in the Schizophyllaceae.</title>
        <authorList>
            <person name="Almasi E."/>
            <person name="Sahu N."/>
            <person name="Krizsan K."/>
            <person name="Balint B."/>
            <person name="Kovacs G.M."/>
            <person name="Kiss B."/>
            <person name="Cseklye J."/>
            <person name="Drula E."/>
            <person name="Henrissat B."/>
            <person name="Nagy I."/>
            <person name="Chovatia M."/>
            <person name="Adam C."/>
            <person name="LaButti K."/>
            <person name="Lipzen A."/>
            <person name="Riley R."/>
            <person name="Grigoriev I.V."/>
            <person name="Nagy L.G."/>
        </authorList>
    </citation>
    <scope>NUCLEOTIDE SEQUENCE [LARGE SCALE GENOMIC DNA]</scope>
    <source>
        <strain evidence="1 2">NL-1724</strain>
    </source>
</reference>
<proteinExistence type="predicted"/>
<dbReference type="OrthoDB" id="3079181at2759"/>
<keyword evidence="2" id="KW-1185">Reference proteome</keyword>
<dbReference type="AlphaFoldDB" id="A0A550BTT2"/>
<evidence type="ECO:0008006" key="3">
    <source>
        <dbReference type="Google" id="ProtNLM"/>
    </source>
</evidence>
<name>A0A550BTT2_9AGAR</name>
<feature type="non-terminal residue" evidence="1">
    <location>
        <position position="90"/>
    </location>
</feature>
<sequence length="90" mass="10311">MEALPADVLDIVLAFVDDLTLERVFIARAVRVSRLWYELGTKYLWKSVHLLAVLRLLPDDAWCFCEREHISLTVSYSNASGIQSDIKTSR</sequence>
<accession>A0A550BTT2</accession>
<evidence type="ECO:0000313" key="2">
    <source>
        <dbReference type="Proteomes" id="UP000320762"/>
    </source>
</evidence>
<organism evidence="1 2">
    <name type="scientific">Schizophyllum amplum</name>
    <dbReference type="NCBI Taxonomy" id="97359"/>
    <lineage>
        <taxon>Eukaryota</taxon>
        <taxon>Fungi</taxon>
        <taxon>Dikarya</taxon>
        <taxon>Basidiomycota</taxon>
        <taxon>Agaricomycotina</taxon>
        <taxon>Agaricomycetes</taxon>
        <taxon>Agaricomycetidae</taxon>
        <taxon>Agaricales</taxon>
        <taxon>Schizophyllaceae</taxon>
        <taxon>Schizophyllum</taxon>
    </lineage>
</organism>